<keyword evidence="3" id="KW-1185">Reference proteome</keyword>
<dbReference type="EMBL" id="QKKF02037264">
    <property type="protein sequence ID" value="RZF32320.1"/>
    <property type="molecule type" value="Genomic_DNA"/>
</dbReference>
<comment type="caution">
    <text evidence="2">The sequence shown here is derived from an EMBL/GenBank/DDBJ whole genome shotgun (WGS) entry which is preliminary data.</text>
</comment>
<evidence type="ECO:0000256" key="1">
    <source>
        <dbReference type="SAM" id="MobiDB-lite"/>
    </source>
</evidence>
<feature type="compositionally biased region" description="Basic and acidic residues" evidence="1">
    <location>
        <begin position="123"/>
        <end position="133"/>
    </location>
</feature>
<dbReference type="Proteomes" id="UP000291343">
    <property type="component" value="Unassembled WGS sequence"/>
</dbReference>
<evidence type="ECO:0000313" key="2">
    <source>
        <dbReference type="EMBL" id="RZF32320.1"/>
    </source>
</evidence>
<accession>A0A482WG53</accession>
<evidence type="ECO:0000313" key="3">
    <source>
        <dbReference type="Proteomes" id="UP000291343"/>
    </source>
</evidence>
<feature type="compositionally biased region" description="Basic and acidic residues" evidence="1">
    <location>
        <begin position="103"/>
        <end position="114"/>
    </location>
</feature>
<gene>
    <name evidence="2" type="ORF">LSTR_LSTR001784</name>
</gene>
<feature type="compositionally biased region" description="Low complexity" evidence="1">
    <location>
        <begin position="146"/>
        <end position="156"/>
    </location>
</feature>
<reference evidence="2 3" key="1">
    <citation type="journal article" date="2017" name="Gigascience">
        <title>Genome sequence of the small brown planthopper, Laodelphax striatellus.</title>
        <authorList>
            <person name="Zhu J."/>
            <person name="Jiang F."/>
            <person name="Wang X."/>
            <person name="Yang P."/>
            <person name="Bao Y."/>
            <person name="Zhao W."/>
            <person name="Wang W."/>
            <person name="Lu H."/>
            <person name="Wang Q."/>
            <person name="Cui N."/>
            <person name="Li J."/>
            <person name="Chen X."/>
            <person name="Luo L."/>
            <person name="Yu J."/>
            <person name="Kang L."/>
            <person name="Cui F."/>
        </authorList>
    </citation>
    <scope>NUCLEOTIDE SEQUENCE [LARGE SCALE GENOMIC DNA]</scope>
    <source>
        <strain evidence="2">Lst14</strain>
    </source>
</reference>
<proteinExistence type="predicted"/>
<organism evidence="2 3">
    <name type="scientific">Laodelphax striatellus</name>
    <name type="common">Small brown planthopper</name>
    <name type="synonym">Delphax striatella</name>
    <dbReference type="NCBI Taxonomy" id="195883"/>
    <lineage>
        <taxon>Eukaryota</taxon>
        <taxon>Metazoa</taxon>
        <taxon>Ecdysozoa</taxon>
        <taxon>Arthropoda</taxon>
        <taxon>Hexapoda</taxon>
        <taxon>Insecta</taxon>
        <taxon>Pterygota</taxon>
        <taxon>Neoptera</taxon>
        <taxon>Paraneoptera</taxon>
        <taxon>Hemiptera</taxon>
        <taxon>Auchenorrhyncha</taxon>
        <taxon>Fulgoroidea</taxon>
        <taxon>Delphacidae</taxon>
        <taxon>Criomorphinae</taxon>
        <taxon>Laodelphax</taxon>
    </lineage>
</organism>
<protein>
    <submittedName>
        <fullName evidence="2">Uncharacterized protein</fullName>
    </submittedName>
</protein>
<feature type="region of interest" description="Disordered" evidence="1">
    <location>
        <begin position="103"/>
        <end position="156"/>
    </location>
</feature>
<name>A0A482WG53_LAOST</name>
<dbReference type="InParanoid" id="A0A482WG53"/>
<sequence length="156" mass="17695">MEYDGSLPASQQRLLFERNVYRGQILAPLVGRYKLNCHDKRQLLIFKVFAQISQQHSKYTSMEVSSLSPPSATLLTTRTPLKQKPPIRLNAYGICDGKKSRDAVRERVRSKSSLDVRLSSADHAAEVKRENPTKNENQQAEETELELVLSTTSAHR</sequence>
<dbReference type="AlphaFoldDB" id="A0A482WG53"/>